<evidence type="ECO:0000256" key="4">
    <source>
        <dbReference type="ARBA" id="ARBA00023163"/>
    </source>
</evidence>
<dbReference type="AlphaFoldDB" id="A0A7G9R8I1"/>
<keyword evidence="2" id="KW-0731">Sigma factor</keyword>
<dbReference type="InterPro" id="IPR007627">
    <property type="entry name" value="RNA_pol_sigma70_r2"/>
</dbReference>
<feature type="region of interest" description="Disordered" evidence="5">
    <location>
        <begin position="1"/>
        <end position="24"/>
    </location>
</feature>
<dbReference type="PANTHER" id="PTHR30385">
    <property type="entry name" value="SIGMA FACTOR F FLAGELLAR"/>
    <property type="match status" value="1"/>
</dbReference>
<evidence type="ECO:0000256" key="3">
    <source>
        <dbReference type="ARBA" id="ARBA00023125"/>
    </source>
</evidence>
<keyword evidence="1" id="KW-0805">Transcription regulation</keyword>
<dbReference type="Proteomes" id="UP000515947">
    <property type="component" value="Chromosome"/>
</dbReference>
<dbReference type="GO" id="GO:0016987">
    <property type="term" value="F:sigma factor activity"/>
    <property type="evidence" value="ECO:0007669"/>
    <property type="project" value="UniProtKB-KW"/>
</dbReference>
<dbReference type="InterPro" id="IPR007630">
    <property type="entry name" value="RNA_pol_sigma70_r4"/>
</dbReference>
<dbReference type="Pfam" id="PF04545">
    <property type="entry name" value="Sigma70_r4"/>
    <property type="match status" value="1"/>
</dbReference>
<feature type="compositionally biased region" description="Polar residues" evidence="5">
    <location>
        <begin position="1"/>
        <end position="17"/>
    </location>
</feature>
<feature type="compositionally biased region" description="Low complexity" evidence="5">
    <location>
        <begin position="303"/>
        <end position="315"/>
    </location>
</feature>
<feature type="domain" description="RNA polymerase sigma-70 region 2" evidence="7">
    <location>
        <begin position="50"/>
        <end position="119"/>
    </location>
</feature>
<dbReference type="SUPFAM" id="SSF88659">
    <property type="entry name" value="Sigma3 and sigma4 domains of RNA polymerase sigma factors"/>
    <property type="match status" value="2"/>
</dbReference>
<sequence length="315" mass="34922">MSHSRPSALSTAQPSRPSRQERADGTTAALEAACTTTDPAVRHQLLDDVVRLNMGVARAIAHRYRNRGIDEADLEQVAYLALVRAARKFDLEQHSDFLSYAVPTIRGELKKHFRDHGWTVRPPRRIQEMQARIAAARQELYQTLGRSPRPSDLATHLGEDVHEIVDALATEGAFRPASLDQPLNVEDGTASLGDLIGDDDLGQEAAEARAMLARVIHRLSERDRHIVRLRYFEQFTQQEIADDIGVTQMHVSRLLSRIHGDLRGALTQSETPAPAGTAGLPRQARQGDRRRSGHPDPARRTGTRGPAPRPVRVQG</sequence>
<evidence type="ECO:0000259" key="8">
    <source>
        <dbReference type="Pfam" id="PF04545"/>
    </source>
</evidence>
<evidence type="ECO:0000259" key="7">
    <source>
        <dbReference type="Pfam" id="PF04542"/>
    </source>
</evidence>
<keyword evidence="4" id="KW-0804">Transcription</keyword>
<feature type="region of interest" description="Disordered" evidence="5">
    <location>
        <begin position="267"/>
        <end position="315"/>
    </location>
</feature>
<dbReference type="CDD" id="cd06171">
    <property type="entry name" value="Sigma70_r4"/>
    <property type="match status" value="1"/>
</dbReference>
<dbReference type="NCBIfam" id="TIGR02937">
    <property type="entry name" value="sigma70-ECF"/>
    <property type="match status" value="1"/>
</dbReference>
<dbReference type="InterPro" id="IPR007624">
    <property type="entry name" value="RNA_pol_sigma70_r3"/>
</dbReference>
<dbReference type="Gene3D" id="1.10.10.10">
    <property type="entry name" value="Winged helix-like DNA-binding domain superfamily/Winged helix DNA-binding domain"/>
    <property type="match status" value="2"/>
</dbReference>
<accession>A0A7G9R8I1</accession>
<evidence type="ECO:0000256" key="2">
    <source>
        <dbReference type="ARBA" id="ARBA00023082"/>
    </source>
</evidence>
<feature type="domain" description="RNA polymerase sigma-70 region 4" evidence="8">
    <location>
        <begin position="216"/>
        <end position="258"/>
    </location>
</feature>
<evidence type="ECO:0000256" key="1">
    <source>
        <dbReference type="ARBA" id="ARBA00023015"/>
    </source>
</evidence>
<dbReference type="PRINTS" id="PR00046">
    <property type="entry name" value="SIGMA70FCT"/>
</dbReference>
<gene>
    <name evidence="9" type="ORF">H9L09_15430</name>
</gene>
<dbReference type="InterPro" id="IPR000943">
    <property type="entry name" value="RNA_pol_sigma70"/>
</dbReference>
<evidence type="ECO:0000256" key="5">
    <source>
        <dbReference type="SAM" id="MobiDB-lite"/>
    </source>
</evidence>
<dbReference type="InterPro" id="IPR014284">
    <property type="entry name" value="RNA_pol_sigma-70_dom"/>
</dbReference>
<dbReference type="InterPro" id="IPR013324">
    <property type="entry name" value="RNA_pol_sigma_r3/r4-like"/>
</dbReference>
<dbReference type="Pfam" id="PF04539">
    <property type="entry name" value="Sigma70_r3"/>
    <property type="match status" value="1"/>
</dbReference>
<proteinExistence type="predicted"/>
<evidence type="ECO:0000313" key="10">
    <source>
        <dbReference type="Proteomes" id="UP000515947"/>
    </source>
</evidence>
<reference evidence="9 10" key="1">
    <citation type="submission" date="2020-08" db="EMBL/GenBank/DDBJ databases">
        <title>Genome sequence of Nocardioides mesophilus KACC 16243T.</title>
        <authorList>
            <person name="Hyun D.-W."/>
            <person name="Bae J.-W."/>
        </authorList>
    </citation>
    <scope>NUCLEOTIDE SEQUENCE [LARGE SCALE GENOMIC DNA]</scope>
    <source>
        <strain evidence="9 10">KACC 16243</strain>
    </source>
</reference>
<protein>
    <submittedName>
        <fullName evidence="9">Sigma-70 family RNA polymerase sigma factor</fullName>
    </submittedName>
</protein>
<evidence type="ECO:0000259" key="6">
    <source>
        <dbReference type="Pfam" id="PF04539"/>
    </source>
</evidence>
<dbReference type="GO" id="GO:0003677">
    <property type="term" value="F:DNA binding"/>
    <property type="evidence" value="ECO:0007669"/>
    <property type="project" value="UniProtKB-KW"/>
</dbReference>
<dbReference type="GO" id="GO:0006352">
    <property type="term" value="P:DNA-templated transcription initiation"/>
    <property type="evidence" value="ECO:0007669"/>
    <property type="project" value="InterPro"/>
</dbReference>
<keyword evidence="10" id="KW-1185">Reference proteome</keyword>
<feature type="compositionally biased region" description="Basic and acidic residues" evidence="5">
    <location>
        <begin position="285"/>
        <end position="299"/>
    </location>
</feature>
<evidence type="ECO:0000313" key="9">
    <source>
        <dbReference type="EMBL" id="QNN51906.1"/>
    </source>
</evidence>
<dbReference type="SUPFAM" id="SSF88946">
    <property type="entry name" value="Sigma2 domain of RNA polymerase sigma factors"/>
    <property type="match status" value="1"/>
</dbReference>
<dbReference type="PANTHER" id="PTHR30385:SF4">
    <property type="entry name" value="RNA POLYMERASE SIGMA-E FACTOR"/>
    <property type="match status" value="1"/>
</dbReference>
<dbReference type="Pfam" id="PF04542">
    <property type="entry name" value="Sigma70_r2"/>
    <property type="match status" value="1"/>
</dbReference>
<keyword evidence="3" id="KW-0238">DNA-binding</keyword>
<dbReference type="Gene3D" id="1.20.120.1810">
    <property type="match status" value="1"/>
</dbReference>
<feature type="domain" description="RNA polymerase sigma-70 region 3" evidence="6">
    <location>
        <begin position="132"/>
        <end position="201"/>
    </location>
</feature>
<dbReference type="RefSeq" id="WP_187577749.1">
    <property type="nucleotide sequence ID" value="NZ_CP060713.1"/>
</dbReference>
<dbReference type="InterPro" id="IPR036388">
    <property type="entry name" value="WH-like_DNA-bd_sf"/>
</dbReference>
<organism evidence="9 10">
    <name type="scientific">Nocardioides mesophilus</name>
    <dbReference type="NCBI Taxonomy" id="433659"/>
    <lineage>
        <taxon>Bacteria</taxon>
        <taxon>Bacillati</taxon>
        <taxon>Actinomycetota</taxon>
        <taxon>Actinomycetes</taxon>
        <taxon>Propionibacteriales</taxon>
        <taxon>Nocardioidaceae</taxon>
        <taxon>Nocardioides</taxon>
    </lineage>
</organism>
<dbReference type="KEGG" id="nmes:H9L09_15430"/>
<dbReference type="EMBL" id="CP060713">
    <property type="protein sequence ID" value="QNN51906.1"/>
    <property type="molecule type" value="Genomic_DNA"/>
</dbReference>
<name>A0A7G9R8I1_9ACTN</name>
<dbReference type="InterPro" id="IPR013325">
    <property type="entry name" value="RNA_pol_sigma_r2"/>
</dbReference>